<keyword evidence="2" id="KW-0812">Transmembrane</keyword>
<protein>
    <submittedName>
        <fullName evidence="3">DUF2306 domain-containing protein</fullName>
    </submittedName>
</protein>
<feature type="transmembrane region" description="Helical" evidence="2">
    <location>
        <begin position="231"/>
        <end position="256"/>
    </location>
</feature>
<name>A0ABD5DZV0_9ACTN</name>
<keyword evidence="2" id="KW-1133">Transmembrane helix</keyword>
<dbReference type="AlphaFoldDB" id="A0ABD5DZV0"/>
<accession>A0ABD5DZV0</accession>
<feature type="compositionally biased region" description="Polar residues" evidence="1">
    <location>
        <begin position="29"/>
        <end position="39"/>
    </location>
</feature>
<feature type="transmembrane region" description="Helical" evidence="2">
    <location>
        <begin position="174"/>
        <end position="192"/>
    </location>
</feature>
<dbReference type="Proteomes" id="UP001183607">
    <property type="component" value="Unassembled WGS sequence"/>
</dbReference>
<feature type="transmembrane region" description="Helical" evidence="2">
    <location>
        <begin position="67"/>
        <end position="86"/>
    </location>
</feature>
<evidence type="ECO:0000313" key="3">
    <source>
        <dbReference type="EMBL" id="MDT0414293.1"/>
    </source>
</evidence>
<sequence length="281" mass="31852">MARTKMPSGVSGPMLYVRFSPAAREPRTGMSQNSPQTGLQAPPDAPGTEQRPAAGADRPWWKRYYPWYGVVGLAVLFNVLYAFPHYFTTDETASRSQLDPGFHPHFAFLVAHVVTGNLALVTMMLQVWPHLRRTRPRVHRLVGRVYVFGAVIPTSLIVLFVLVPHRANQGSTGLATGAVLWLGTTLYAWYKARVHRYAEHRRWMVYSFSLALFTTYGRIVAWMMLHWGLQVNIQVLIEATSWGAWILHLLGAQAYLEFTARRRGRKDHVGRLDRATGAVRQ</sequence>
<evidence type="ECO:0000256" key="1">
    <source>
        <dbReference type="SAM" id="MobiDB-lite"/>
    </source>
</evidence>
<feature type="transmembrane region" description="Helical" evidence="2">
    <location>
        <begin position="204"/>
        <end position="225"/>
    </location>
</feature>
<proteinExistence type="predicted"/>
<comment type="caution">
    <text evidence="3">The sequence shown here is derived from an EMBL/GenBank/DDBJ whole genome shotgun (WGS) entry which is preliminary data.</text>
</comment>
<dbReference type="EMBL" id="JAVRER010000002">
    <property type="protein sequence ID" value="MDT0414293.1"/>
    <property type="molecule type" value="Genomic_DNA"/>
</dbReference>
<feature type="transmembrane region" description="Helical" evidence="2">
    <location>
        <begin position="141"/>
        <end position="162"/>
    </location>
</feature>
<evidence type="ECO:0000313" key="4">
    <source>
        <dbReference type="Proteomes" id="UP001183607"/>
    </source>
</evidence>
<organism evidence="3 4">
    <name type="scientific">Streptomyces evansiae</name>
    <dbReference type="NCBI Taxonomy" id="3075535"/>
    <lineage>
        <taxon>Bacteria</taxon>
        <taxon>Bacillati</taxon>
        <taxon>Actinomycetota</taxon>
        <taxon>Actinomycetes</taxon>
        <taxon>Kitasatosporales</taxon>
        <taxon>Streptomycetaceae</taxon>
        <taxon>Streptomyces</taxon>
    </lineage>
</organism>
<reference evidence="4" key="1">
    <citation type="submission" date="2023-07" db="EMBL/GenBank/DDBJ databases">
        <title>30 novel species of actinomycetes from the DSMZ collection.</title>
        <authorList>
            <person name="Nouioui I."/>
        </authorList>
    </citation>
    <scope>NUCLEOTIDE SEQUENCE [LARGE SCALE GENOMIC DNA]</scope>
    <source>
        <strain evidence="4">DSM 41982</strain>
    </source>
</reference>
<gene>
    <name evidence="3" type="ORF">RM574_02215</name>
</gene>
<keyword evidence="2" id="KW-0472">Membrane</keyword>
<dbReference type="Pfam" id="PF10067">
    <property type="entry name" value="DUF2306"/>
    <property type="match status" value="1"/>
</dbReference>
<evidence type="ECO:0000256" key="2">
    <source>
        <dbReference type="SAM" id="Phobius"/>
    </source>
</evidence>
<feature type="transmembrane region" description="Helical" evidence="2">
    <location>
        <begin position="106"/>
        <end position="129"/>
    </location>
</feature>
<feature type="region of interest" description="Disordered" evidence="1">
    <location>
        <begin position="25"/>
        <end position="54"/>
    </location>
</feature>
<dbReference type="RefSeq" id="WP_007826446.1">
    <property type="nucleotide sequence ID" value="NZ_JAVRER010000002.1"/>
</dbReference>
<dbReference type="InterPro" id="IPR018750">
    <property type="entry name" value="DUF2306_membrane"/>
</dbReference>